<dbReference type="PROSITE" id="PS50888">
    <property type="entry name" value="BHLH"/>
    <property type="match status" value="1"/>
</dbReference>
<dbReference type="OMA" id="NGWLMED"/>
<keyword evidence="1" id="KW-0175">Coiled coil</keyword>
<evidence type="ECO:0000256" key="1">
    <source>
        <dbReference type="SAM" id="Coils"/>
    </source>
</evidence>
<dbReference type="GO" id="GO:0046983">
    <property type="term" value="F:protein dimerization activity"/>
    <property type="evidence" value="ECO:0007669"/>
    <property type="project" value="InterPro"/>
</dbReference>
<dbReference type="Gene3D" id="4.10.280.10">
    <property type="entry name" value="Helix-loop-helix DNA-binding domain"/>
    <property type="match status" value="1"/>
</dbReference>
<dbReference type="CDD" id="cd11395">
    <property type="entry name" value="bHLHzip_SREBP_like"/>
    <property type="match status" value="1"/>
</dbReference>
<name>A0A9Q8P3I0_PASFU</name>
<dbReference type="AlphaFoldDB" id="A0A9Q8P3I0"/>
<reference evidence="4" key="1">
    <citation type="submission" date="2021-12" db="EMBL/GenBank/DDBJ databases">
        <authorList>
            <person name="Zaccaron A."/>
            <person name="Stergiopoulos I."/>
        </authorList>
    </citation>
    <scope>NUCLEOTIDE SEQUENCE</scope>
    <source>
        <strain evidence="4">Race5_Kim</strain>
    </source>
</reference>
<feature type="region of interest" description="Disordered" evidence="2">
    <location>
        <begin position="81"/>
        <end position="193"/>
    </location>
</feature>
<evidence type="ECO:0000256" key="2">
    <source>
        <dbReference type="SAM" id="MobiDB-lite"/>
    </source>
</evidence>
<organism evidence="4 5">
    <name type="scientific">Passalora fulva</name>
    <name type="common">Tomato leaf mold</name>
    <name type="synonym">Cladosporium fulvum</name>
    <dbReference type="NCBI Taxonomy" id="5499"/>
    <lineage>
        <taxon>Eukaryota</taxon>
        <taxon>Fungi</taxon>
        <taxon>Dikarya</taxon>
        <taxon>Ascomycota</taxon>
        <taxon>Pezizomycotina</taxon>
        <taxon>Dothideomycetes</taxon>
        <taxon>Dothideomycetidae</taxon>
        <taxon>Mycosphaerellales</taxon>
        <taxon>Mycosphaerellaceae</taxon>
        <taxon>Fulvia</taxon>
    </lineage>
</organism>
<dbReference type="PANTHER" id="PTHR47336">
    <property type="entry name" value="TRANSCRIPTION FACTOR HMS1-RELATED"/>
    <property type="match status" value="1"/>
</dbReference>
<dbReference type="GeneID" id="71980984"/>
<reference evidence="4" key="2">
    <citation type="journal article" date="2022" name="Microb. Genom.">
        <title>A chromosome-scale genome assembly of the tomato pathogen Cladosporium fulvum reveals a compartmentalized genome architecture and the presence of a dispensable chromosome.</title>
        <authorList>
            <person name="Zaccaron A.Z."/>
            <person name="Chen L.H."/>
            <person name="Samaras A."/>
            <person name="Stergiopoulos I."/>
        </authorList>
    </citation>
    <scope>NUCLEOTIDE SEQUENCE</scope>
    <source>
        <strain evidence="4">Race5_Kim</strain>
    </source>
</reference>
<evidence type="ECO:0000313" key="5">
    <source>
        <dbReference type="Proteomes" id="UP000756132"/>
    </source>
</evidence>
<dbReference type="InterPro" id="IPR052099">
    <property type="entry name" value="Regulatory_TF_Diverse"/>
</dbReference>
<feature type="compositionally biased region" description="Basic and acidic residues" evidence="2">
    <location>
        <begin position="97"/>
        <end position="117"/>
    </location>
</feature>
<dbReference type="RefSeq" id="XP_047756319.1">
    <property type="nucleotide sequence ID" value="XM_047900254.1"/>
</dbReference>
<dbReference type="PANTHER" id="PTHR47336:SF2">
    <property type="entry name" value="TRANSCRIPTION FACTOR HMS1-RELATED"/>
    <property type="match status" value="1"/>
</dbReference>
<dbReference type="InterPro" id="IPR011598">
    <property type="entry name" value="bHLH_dom"/>
</dbReference>
<dbReference type="SUPFAM" id="SSF47459">
    <property type="entry name" value="HLH, helix-loop-helix DNA-binding domain"/>
    <property type="match status" value="1"/>
</dbReference>
<dbReference type="KEGG" id="ffu:CLAFUR5_01106"/>
<dbReference type="InterPro" id="IPR036638">
    <property type="entry name" value="HLH_DNA-bd_sf"/>
</dbReference>
<feature type="domain" description="BHLH" evidence="3">
    <location>
        <begin position="142"/>
        <end position="207"/>
    </location>
</feature>
<dbReference type="EMBL" id="CP090163">
    <property type="protein sequence ID" value="UJO11953.1"/>
    <property type="molecule type" value="Genomic_DNA"/>
</dbReference>
<evidence type="ECO:0000313" key="4">
    <source>
        <dbReference type="EMBL" id="UJO11953.1"/>
    </source>
</evidence>
<dbReference type="SMART" id="SM00353">
    <property type="entry name" value="HLH"/>
    <property type="match status" value="1"/>
</dbReference>
<proteinExistence type="predicted"/>
<feature type="compositionally biased region" description="Polar residues" evidence="2">
    <location>
        <begin position="159"/>
        <end position="174"/>
    </location>
</feature>
<dbReference type="Pfam" id="PF00010">
    <property type="entry name" value="HLH"/>
    <property type="match status" value="1"/>
</dbReference>
<sequence>MDFKVDSDMLFAPYTNESQVNIQDHHAKPGLALNAADTMPLQRLSDLAQIRQSHILQSQHDEWFVNTSALDGRILADVGGTGPSTPLSSGAISDNTVNERKRCEDHDDYGESDRDVPSDVTAEGPGLKSQITDAEKEAGASPQQRPHAAVEKRYRRTVNTKLQQLYTSIPSSRKFSPDDRAGTGSDDSDQAAKPVVLDKAIQYVQHLTETYLKYDADIEDLRKQLRDLAERRGVGEHVAQTQFEEPASELA</sequence>
<dbReference type="Proteomes" id="UP000756132">
    <property type="component" value="Chromosome 1"/>
</dbReference>
<gene>
    <name evidence="4" type="ORF">CLAFUR5_01106</name>
</gene>
<accession>A0A9Q8P3I0</accession>
<feature type="coiled-coil region" evidence="1">
    <location>
        <begin position="204"/>
        <end position="231"/>
    </location>
</feature>
<keyword evidence="5" id="KW-1185">Reference proteome</keyword>
<dbReference type="OrthoDB" id="2133190at2759"/>
<protein>
    <recommendedName>
        <fullName evidence="3">BHLH domain-containing protein</fullName>
    </recommendedName>
</protein>
<evidence type="ECO:0000259" key="3">
    <source>
        <dbReference type="PROSITE" id="PS50888"/>
    </source>
</evidence>